<proteinExistence type="predicted"/>
<dbReference type="AlphaFoldDB" id="A0A1N6QIG2"/>
<feature type="active site" description="Tele-AMP-histidine intermediate" evidence="1">
    <location>
        <position position="100"/>
    </location>
</feature>
<dbReference type="EMBL" id="FTMS01000004">
    <property type="protein sequence ID" value="SIQ16413.1"/>
    <property type="molecule type" value="Genomic_DNA"/>
</dbReference>
<accession>A0A1N6QIG2</accession>
<dbReference type="STRING" id="159291.SAMN05920897_104189"/>
<dbReference type="OrthoDB" id="9784774at2"/>
<dbReference type="Proteomes" id="UP000186400">
    <property type="component" value="Unassembled WGS sequence"/>
</dbReference>
<protein>
    <submittedName>
        <fullName evidence="4">Histidine triad (HIT) family protein</fullName>
    </submittedName>
</protein>
<dbReference type="PANTHER" id="PTHR23089">
    <property type="entry name" value="HISTIDINE TRIAD HIT PROTEIN"/>
    <property type="match status" value="1"/>
</dbReference>
<dbReference type="RefSeq" id="WP_076488137.1">
    <property type="nucleotide sequence ID" value="NZ_FTMS01000004.1"/>
</dbReference>
<keyword evidence="5" id="KW-1185">Reference proteome</keyword>
<name>A0A1N6QIG2_9SPIO</name>
<dbReference type="InterPro" id="IPR036265">
    <property type="entry name" value="HIT-like_sf"/>
</dbReference>
<dbReference type="PROSITE" id="PS51084">
    <property type="entry name" value="HIT_2"/>
    <property type="match status" value="1"/>
</dbReference>
<feature type="domain" description="HIT" evidence="3">
    <location>
        <begin position="5"/>
        <end position="114"/>
    </location>
</feature>
<evidence type="ECO:0000259" key="3">
    <source>
        <dbReference type="PROSITE" id="PS51084"/>
    </source>
</evidence>
<evidence type="ECO:0000313" key="5">
    <source>
        <dbReference type="Proteomes" id="UP000186400"/>
    </source>
</evidence>
<evidence type="ECO:0000256" key="2">
    <source>
        <dbReference type="PROSITE-ProRule" id="PRU00464"/>
    </source>
</evidence>
<evidence type="ECO:0000313" key="4">
    <source>
        <dbReference type="EMBL" id="SIQ16413.1"/>
    </source>
</evidence>
<comment type="caution">
    <text evidence="2">Lacks conserved residue(s) required for the propagation of feature annotation.</text>
</comment>
<dbReference type="InterPro" id="IPR001310">
    <property type="entry name" value="Histidine_triad_HIT"/>
</dbReference>
<sequence length="114" mass="12613">MEETLFDRIIARELPADIVFENDQVVAFRDINPQAPVHVLVVPRTRMQSIAEASKHSPEVLGAFVQGIAETAQTLGLEENGYRVVFNTGKDALQTVPYIHAHILGGRRLAWPPG</sequence>
<organism evidence="4 5">
    <name type="scientific">Alkalispirochaeta americana</name>
    <dbReference type="NCBI Taxonomy" id="159291"/>
    <lineage>
        <taxon>Bacteria</taxon>
        <taxon>Pseudomonadati</taxon>
        <taxon>Spirochaetota</taxon>
        <taxon>Spirochaetia</taxon>
        <taxon>Spirochaetales</taxon>
        <taxon>Spirochaetaceae</taxon>
        <taxon>Alkalispirochaeta</taxon>
    </lineage>
</organism>
<dbReference type="SUPFAM" id="SSF54197">
    <property type="entry name" value="HIT-like"/>
    <property type="match status" value="1"/>
</dbReference>
<dbReference type="Pfam" id="PF01230">
    <property type="entry name" value="HIT"/>
    <property type="match status" value="1"/>
</dbReference>
<dbReference type="PRINTS" id="PR00332">
    <property type="entry name" value="HISTRIAD"/>
</dbReference>
<evidence type="ECO:0000256" key="1">
    <source>
        <dbReference type="PIRSR" id="PIRSR601310-1"/>
    </source>
</evidence>
<dbReference type="Gene3D" id="3.30.428.10">
    <property type="entry name" value="HIT-like"/>
    <property type="match status" value="1"/>
</dbReference>
<dbReference type="GO" id="GO:0003824">
    <property type="term" value="F:catalytic activity"/>
    <property type="evidence" value="ECO:0007669"/>
    <property type="project" value="InterPro"/>
</dbReference>
<dbReference type="CDD" id="cd01276">
    <property type="entry name" value="PKCI_related"/>
    <property type="match status" value="1"/>
</dbReference>
<dbReference type="InterPro" id="IPR011146">
    <property type="entry name" value="HIT-like"/>
</dbReference>
<gene>
    <name evidence="4" type="ORF">SAMN05920897_104189</name>
</gene>
<reference evidence="4 5" key="1">
    <citation type="submission" date="2017-01" db="EMBL/GenBank/DDBJ databases">
        <authorList>
            <person name="Mah S.A."/>
            <person name="Swanson W.J."/>
            <person name="Moy G.W."/>
            <person name="Vacquier V.D."/>
        </authorList>
    </citation>
    <scope>NUCLEOTIDE SEQUENCE [LARGE SCALE GENOMIC DNA]</scope>
    <source>
        <strain evidence="4 5">ASpG1</strain>
    </source>
</reference>